<feature type="domain" description="FeoB-type G" evidence="17">
    <location>
        <begin position="4"/>
        <end position="166"/>
    </location>
</feature>
<dbReference type="NCBIfam" id="TIGR00231">
    <property type="entry name" value="small_GTP"/>
    <property type="match status" value="1"/>
</dbReference>
<evidence type="ECO:0000256" key="2">
    <source>
        <dbReference type="ARBA" id="ARBA00022448"/>
    </source>
</evidence>
<evidence type="ECO:0000256" key="7">
    <source>
        <dbReference type="ARBA" id="ARBA00022741"/>
    </source>
</evidence>
<comment type="function">
    <text evidence="16">Probable transporter of a GTP-driven Fe(2+) uptake system.</text>
</comment>
<organism evidence="18 19">
    <name type="scientific">Alkalidesulfovibrio alkalitolerans DSM 16529</name>
    <dbReference type="NCBI Taxonomy" id="1121439"/>
    <lineage>
        <taxon>Bacteria</taxon>
        <taxon>Pseudomonadati</taxon>
        <taxon>Thermodesulfobacteriota</taxon>
        <taxon>Desulfovibrionia</taxon>
        <taxon>Desulfovibrionales</taxon>
        <taxon>Desulfovibrionaceae</taxon>
        <taxon>Alkalidesulfovibrio</taxon>
    </lineage>
</organism>
<evidence type="ECO:0000256" key="5">
    <source>
        <dbReference type="ARBA" id="ARBA00022519"/>
    </source>
</evidence>
<dbReference type="EMBL" id="ATHI01000003">
    <property type="protein sequence ID" value="EPR35636.1"/>
    <property type="molecule type" value="Genomic_DNA"/>
</dbReference>
<dbReference type="InterPro" id="IPR006073">
    <property type="entry name" value="GTP-bd"/>
</dbReference>
<feature type="binding site" evidence="14">
    <location>
        <begin position="57"/>
        <end position="60"/>
    </location>
    <ligand>
        <name>GTP</name>
        <dbReference type="ChEBI" id="CHEBI:37565"/>
        <label>1</label>
    </ligand>
</feature>
<dbReference type="FunFam" id="3.40.50.300:FF:000426">
    <property type="entry name" value="Ferrous iron transport protein B"/>
    <property type="match status" value="1"/>
</dbReference>
<evidence type="ECO:0000256" key="4">
    <source>
        <dbReference type="ARBA" id="ARBA00022496"/>
    </source>
</evidence>
<dbReference type="InterPro" id="IPR050860">
    <property type="entry name" value="FeoB_GTPase"/>
</dbReference>
<dbReference type="InterPro" id="IPR030389">
    <property type="entry name" value="G_FEOB_dom"/>
</dbReference>
<dbReference type="NCBIfam" id="TIGR00437">
    <property type="entry name" value="feoB"/>
    <property type="match status" value="1"/>
</dbReference>
<evidence type="ECO:0000256" key="3">
    <source>
        <dbReference type="ARBA" id="ARBA00022475"/>
    </source>
</evidence>
<dbReference type="PRINTS" id="PR00326">
    <property type="entry name" value="GTP1OBG"/>
</dbReference>
<dbReference type="InterPro" id="IPR041069">
    <property type="entry name" value="FeoB_Cyto"/>
</dbReference>
<dbReference type="Pfam" id="PF07664">
    <property type="entry name" value="FeoB_C"/>
    <property type="match status" value="1"/>
</dbReference>
<dbReference type="InterPro" id="IPR011640">
    <property type="entry name" value="Fe2_transport_prot_B_C"/>
</dbReference>
<dbReference type="GO" id="GO:0005886">
    <property type="term" value="C:plasma membrane"/>
    <property type="evidence" value="ECO:0007669"/>
    <property type="project" value="UniProtKB-SubCell"/>
</dbReference>
<feature type="binding site" evidence="14">
    <location>
        <begin position="36"/>
        <end position="40"/>
    </location>
    <ligand>
        <name>GTP</name>
        <dbReference type="ChEBI" id="CHEBI:37565"/>
        <label>1</label>
    </ligand>
</feature>
<evidence type="ECO:0000256" key="8">
    <source>
        <dbReference type="ARBA" id="ARBA00022989"/>
    </source>
</evidence>
<keyword evidence="6 16" id="KW-0812">Transmembrane</keyword>
<comment type="similarity">
    <text evidence="16">Belongs to the TRAFAC class TrmE-Era-EngA-EngB-Septin-like GTPase superfamily. FeoB GTPase (TC 9.A.8) family.</text>
</comment>
<dbReference type="PANTHER" id="PTHR43185">
    <property type="entry name" value="FERROUS IRON TRANSPORT PROTEIN B"/>
    <property type="match status" value="1"/>
</dbReference>
<dbReference type="PATRIC" id="fig|1121439.3.peg.362"/>
<keyword evidence="9 16" id="KW-0408">Iron</keyword>
<dbReference type="GO" id="GO:0046872">
    <property type="term" value="F:metal ion binding"/>
    <property type="evidence" value="ECO:0007669"/>
    <property type="project" value="UniProtKB-KW"/>
</dbReference>
<evidence type="ECO:0000256" key="14">
    <source>
        <dbReference type="PIRSR" id="PIRSR603373-1"/>
    </source>
</evidence>
<evidence type="ECO:0000256" key="15">
    <source>
        <dbReference type="PIRSR" id="PIRSR603373-2"/>
    </source>
</evidence>
<dbReference type="PANTHER" id="PTHR43185:SF1">
    <property type="entry name" value="FE(2+) TRANSPORTER FEOB"/>
    <property type="match status" value="1"/>
</dbReference>
<comment type="subcellular location">
    <subcellularLocation>
        <location evidence="1 16">Cell inner membrane</location>
        <topology evidence="1 16">Multi-pass membrane protein</topology>
    </subcellularLocation>
</comment>
<keyword evidence="8 16" id="KW-1133">Transmembrane helix</keyword>
<proteinExistence type="inferred from homology"/>
<keyword evidence="15" id="KW-0460">Magnesium</keyword>
<feature type="binding site" evidence="15">
    <location>
        <position position="22"/>
    </location>
    <ligand>
        <name>Mg(2+)</name>
        <dbReference type="ChEBI" id="CHEBI:18420"/>
        <label>1</label>
    </ligand>
</feature>
<dbReference type="GO" id="GO:0005525">
    <property type="term" value="F:GTP binding"/>
    <property type="evidence" value="ECO:0007669"/>
    <property type="project" value="UniProtKB-KW"/>
</dbReference>
<feature type="transmembrane region" description="Helical" evidence="16">
    <location>
        <begin position="466"/>
        <end position="486"/>
    </location>
</feature>
<keyword evidence="12 16" id="KW-0472">Membrane</keyword>
<keyword evidence="2 16" id="KW-0813">Transport</keyword>
<comment type="caution">
    <text evidence="18">The sequence shown here is derived from an EMBL/GenBank/DDBJ whole genome shotgun (WGS) entry which is preliminary data.</text>
</comment>
<feature type="transmembrane region" description="Helical" evidence="16">
    <location>
        <begin position="434"/>
        <end position="460"/>
    </location>
</feature>
<keyword evidence="11 14" id="KW-0342">GTP-binding</keyword>
<keyword evidence="4 16" id="KW-0410">Iron transport</keyword>
<keyword evidence="10" id="KW-0406">Ion transport</keyword>
<dbReference type="eggNOG" id="COG0370">
    <property type="taxonomic scope" value="Bacteria"/>
</dbReference>
<comment type="caution">
    <text evidence="16">Lacks conserved residue(s) required for the propagation of feature annotation.</text>
</comment>
<feature type="binding site" evidence="15">
    <location>
        <position position="25"/>
    </location>
    <ligand>
        <name>Mg(2+)</name>
        <dbReference type="ChEBI" id="CHEBI:18420"/>
        <label>2</label>
    </ligand>
</feature>
<dbReference type="GO" id="GO:0015093">
    <property type="term" value="F:ferrous iron transmembrane transporter activity"/>
    <property type="evidence" value="ECO:0007669"/>
    <property type="project" value="UniProtKB-UniRule"/>
</dbReference>
<evidence type="ECO:0000256" key="6">
    <source>
        <dbReference type="ARBA" id="ARBA00022692"/>
    </source>
</evidence>
<gene>
    <name evidence="18" type="ORF">dsat_1977</name>
</gene>
<keyword evidence="19" id="KW-1185">Reference proteome</keyword>
<dbReference type="CDD" id="cd01879">
    <property type="entry name" value="FeoB"/>
    <property type="match status" value="1"/>
</dbReference>
<dbReference type="Gene3D" id="3.40.50.300">
    <property type="entry name" value="P-loop containing nucleotide triphosphate hydrolases"/>
    <property type="match status" value="1"/>
</dbReference>
<keyword evidence="7 14" id="KW-0547">Nucleotide-binding</keyword>
<evidence type="ECO:0000313" key="19">
    <source>
        <dbReference type="Proteomes" id="UP000014975"/>
    </source>
</evidence>
<protein>
    <recommendedName>
        <fullName evidence="13 16">Ferrous iron transport protein B</fullName>
    </recommendedName>
</protein>
<evidence type="ECO:0000256" key="12">
    <source>
        <dbReference type="ARBA" id="ARBA00023136"/>
    </source>
</evidence>
<feature type="binding site" evidence="15">
    <location>
        <position position="26"/>
    </location>
    <ligand>
        <name>Mg(2+)</name>
        <dbReference type="ChEBI" id="CHEBI:18420"/>
        <label>2</label>
    </ligand>
</feature>
<name>S7TFX0_9BACT</name>
<accession>S7TFX0</accession>
<reference evidence="18 19" key="1">
    <citation type="journal article" date="2013" name="Genome Announc.">
        <title>Draft genome sequences for three mercury-methylating, sulfate-reducing bacteria.</title>
        <authorList>
            <person name="Brown S.D."/>
            <person name="Hurt R.A.Jr."/>
            <person name="Gilmour C.C."/>
            <person name="Elias D.A."/>
        </authorList>
    </citation>
    <scope>NUCLEOTIDE SEQUENCE [LARGE SCALE GENOMIC DNA]</scope>
    <source>
        <strain evidence="18 19">DSM 16529</strain>
    </source>
</reference>
<dbReference type="Pfam" id="PF17910">
    <property type="entry name" value="FeoB_Cyto"/>
    <property type="match status" value="1"/>
</dbReference>
<dbReference type="AlphaFoldDB" id="S7TFX0"/>
<evidence type="ECO:0000256" key="9">
    <source>
        <dbReference type="ARBA" id="ARBA00023004"/>
    </source>
</evidence>
<evidence type="ECO:0000256" key="13">
    <source>
        <dbReference type="NCBIfam" id="TIGR00437"/>
    </source>
</evidence>
<sequence length="726" mass="78863">MTKACAIALAGNPNAGKTTVFNALTGARQHVGNYPGITVERKVGTAKAGDTELRITDLPGTYSLTAYSQEELVARRVLIEEKPDAVINVVNAGVLERNLYLTVQLLEIGVPLVVSLNMMDEAKRQGLTINVKRLSELLGAPVIETVARTGRGVEETALAAARLADKRKGEKLPLVISYGPDLDPVIAEMAEMLGQAGFSDADYAPRWLAIKYLEGDAEVMDMIRGRDQGLAERLGQMAERVADHCQKTLGTYPEALIADYRYGFISSILKQDVVQLNRIDRVALSDRIDTVLTHKLLGPAAMLGILYAIYQFTFVVGDIPMGWMADFFSWLGDVAGAALPEGHLRSLVVSGVIDGVGGVLSFVPLIAIIFLIISFLEDSGYMARIAYMLDRLFRMFGLHGCSVMPFIVSGGIAGGCAVPGVMAARTLRSRREKLATVLTAPFMTCGAKLPVFLMLVAIFFPDNQAQAMFLVTLAAWLIALLVAKLLRSTVISGPSTPFVMELPPYRLPTLRGMCIHTWERTWHFIKRATTVVLPISILLWAAMTYPGLPESDVEQFETARTQIEAQVAEAETLGDEDLVAGFEDALAEVEAEEAMAALKNSLAGRFGVALEGVTKWAGYEWRTNIALAAGFAAKEVIVSTLGTAYSLGETDPEEAEPLMERLKNEPGWTMAKGVSLILFTMLYAPCFMTVFTIRQESGSWGWAVFSMVFNTALAFAAAVTAYQILS</sequence>
<feature type="binding site" evidence="14">
    <location>
        <begin position="11"/>
        <end position="18"/>
    </location>
    <ligand>
        <name>GTP</name>
        <dbReference type="ChEBI" id="CHEBI:37565"/>
        <label>1</label>
    </ligand>
</feature>
<dbReference type="Pfam" id="PF07670">
    <property type="entry name" value="Gate"/>
    <property type="match status" value="2"/>
</dbReference>
<feature type="transmembrane region" description="Helical" evidence="16">
    <location>
        <begin position="673"/>
        <end position="693"/>
    </location>
</feature>
<evidence type="ECO:0000259" key="17">
    <source>
        <dbReference type="PROSITE" id="PS51711"/>
    </source>
</evidence>
<evidence type="ECO:0000256" key="11">
    <source>
        <dbReference type="ARBA" id="ARBA00023134"/>
    </source>
</evidence>
<evidence type="ECO:0000256" key="10">
    <source>
        <dbReference type="ARBA" id="ARBA00023065"/>
    </source>
</evidence>
<dbReference type="SUPFAM" id="SSF52540">
    <property type="entry name" value="P-loop containing nucleoside triphosphate hydrolases"/>
    <property type="match status" value="1"/>
</dbReference>
<feature type="transmembrane region" description="Helical" evidence="16">
    <location>
        <begin position="396"/>
        <end position="422"/>
    </location>
</feature>
<keyword evidence="15" id="KW-0479">Metal-binding</keyword>
<feature type="transmembrane region" description="Helical" evidence="16">
    <location>
        <begin position="699"/>
        <end position="725"/>
    </location>
</feature>
<dbReference type="OrthoDB" id="9809127at2"/>
<dbReference type="PROSITE" id="PS51711">
    <property type="entry name" value="G_FEOB"/>
    <property type="match status" value="1"/>
</dbReference>
<feature type="transmembrane region" description="Helical" evidence="16">
    <location>
        <begin position="296"/>
        <end position="315"/>
    </location>
</feature>
<dbReference type="Proteomes" id="UP000014975">
    <property type="component" value="Unassembled WGS sequence"/>
</dbReference>
<evidence type="ECO:0000256" key="1">
    <source>
        <dbReference type="ARBA" id="ARBA00004429"/>
    </source>
</evidence>
<dbReference type="InterPro" id="IPR003373">
    <property type="entry name" value="Fe2_transport_prot-B"/>
</dbReference>
<dbReference type="STRING" id="1121439.dsat_1977"/>
<feature type="binding site" evidence="14">
    <location>
        <begin position="117"/>
        <end position="120"/>
    </location>
    <ligand>
        <name>GTP</name>
        <dbReference type="ChEBI" id="CHEBI:37565"/>
        <label>1</label>
    </ligand>
</feature>
<dbReference type="RefSeq" id="WP_020885863.1">
    <property type="nucleotide sequence ID" value="NZ_ATHI01000003.1"/>
</dbReference>
<dbReference type="Pfam" id="PF02421">
    <property type="entry name" value="FeoB_N"/>
    <property type="match status" value="1"/>
</dbReference>
<keyword evidence="5" id="KW-0997">Cell inner membrane</keyword>
<feature type="transmembrane region" description="Helical" evidence="16">
    <location>
        <begin position="351"/>
        <end position="376"/>
    </location>
</feature>
<dbReference type="InterPro" id="IPR011642">
    <property type="entry name" value="Gate_dom"/>
</dbReference>
<dbReference type="Gene3D" id="1.10.287.1770">
    <property type="match status" value="1"/>
</dbReference>
<evidence type="ECO:0000256" key="16">
    <source>
        <dbReference type="RuleBase" id="RU362098"/>
    </source>
</evidence>
<feature type="binding site" evidence="15">
    <location>
        <position position="23"/>
    </location>
    <ligand>
        <name>Mg(2+)</name>
        <dbReference type="ChEBI" id="CHEBI:18420"/>
        <label>2</label>
    </ligand>
</feature>
<evidence type="ECO:0000313" key="18">
    <source>
        <dbReference type="EMBL" id="EPR35636.1"/>
    </source>
</evidence>
<dbReference type="InterPro" id="IPR005225">
    <property type="entry name" value="Small_GTP-bd"/>
</dbReference>
<keyword evidence="3" id="KW-1003">Cell membrane</keyword>
<dbReference type="InterPro" id="IPR027417">
    <property type="entry name" value="P-loop_NTPase"/>
</dbReference>